<dbReference type="GO" id="GO:0005524">
    <property type="term" value="F:ATP binding"/>
    <property type="evidence" value="ECO:0007669"/>
    <property type="project" value="UniProtKB-KW"/>
</dbReference>
<evidence type="ECO:0000256" key="1">
    <source>
        <dbReference type="ARBA" id="ARBA00004496"/>
    </source>
</evidence>
<dbReference type="SUPFAM" id="SSF55821">
    <property type="entry name" value="YrdC/RibB"/>
    <property type="match status" value="1"/>
</dbReference>
<keyword evidence="7" id="KW-0548">Nucleotidyltransferase</keyword>
<comment type="subcellular location">
    <subcellularLocation>
        <location evidence="1">Cytoplasm</location>
    </subcellularLocation>
</comment>
<gene>
    <name evidence="12" type="ORF">B1B_09947</name>
</gene>
<evidence type="ECO:0000259" key="11">
    <source>
        <dbReference type="PROSITE" id="PS51163"/>
    </source>
</evidence>
<dbReference type="Gene3D" id="3.90.870.10">
    <property type="entry name" value="DHBP synthase"/>
    <property type="match status" value="1"/>
</dbReference>
<dbReference type="InterPro" id="IPR006070">
    <property type="entry name" value="Sua5-like_dom"/>
</dbReference>
<dbReference type="GO" id="GO:0006450">
    <property type="term" value="P:regulation of translational fidelity"/>
    <property type="evidence" value="ECO:0007669"/>
    <property type="project" value="TreeGrafter"/>
</dbReference>
<dbReference type="PANTHER" id="PTHR17490">
    <property type="entry name" value="SUA5"/>
    <property type="match status" value="1"/>
</dbReference>
<evidence type="ECO:0000256" key="5">
    <source>
        <dbReference type="ARBA" id="ARBA00022679"/>
    </source>
</evidence>
<dbReference type="Pfam" id="PF01300">
    <property type="entry name" value="Sua5_yciO_yrdC"/>
    <property type="match status" value="1"/>
</dbReference>
<reference evidence="12" key="2">
    <citation type="journal article" date="2014" name="ISME J.">
        <title>Microbial stratification in low pH oxic and suboxic macroscopic growths along an acid mine drainage.</title>
        <authorList>
            <person name="Mendez-Garcia C."/>
            <person name="Mesa V."/>
            <person name="Sprenger R.R."/>
            <person name="Richter M."/>
            <person name="Diez M.S."/>
            <person name="Solano J."/>
            <person name="Bargiela R."/>
            <person name="Golyshina O.V."/>
            <person name="Manteca A."/>
            <person name="Ramos J.L."/>
            <person name="Gallego J.R."/>
            <person name="Llorente I."/>
            <person name="Martins Dos Santos V.A."/>
            <person name="Jensen O.N."/>
            <person name="Pelaez A.I."/>
            <person name="Sanchez J."/>
            <person name="Ferrer M."/>
        </authorList>
    </citation>
    <scope>NUCLEOTIDE SEQUENCE</scope>
</reference>
<dbReference type="EMBL" id="AUZY01006569">
    <property type="protein sequence ID" value="EQD53928.1"/>
    <property type="molecule type" value="Genomic_DNA"/>
</dbReference>
<comment type="caution">
    <text evidence="12">The sequence shown here is derived from an EMBL/GenBank/DDBJ whole genome shotgun (WGS) entry which is preliminary data.</text>
</comment>
<comment type="catalytic activity">
    <reaction evidence="10">
        <text>L-threonine + hydrogencarbonate + ATP = L-threonylcarbamoyladenylate + diphosphate + H2O</text>
        <dbReference type="Rhea" id="RHEA:36407"/>
        <dbReference type="ChEBI" id="CHEBI:15377"/>
        <dbReference type="ChEBI" id="CHEBI:17544"/>
        <dbReference type="ChEBI" id="CHEBI:30616"/>
        <dbReference type="ChEBI" id="CHEBI:33019"/>
        <dbReference type="ChEBI" id="CHEBI:57926"/>
        <dbReference type="ChEBI" id="CHEBI:73682"/>
        <dbReference type="EC" id="2.7.7.87"/>
    </reaction>
</comment>
<comment type="similarity">
    <text evidence="2">Belongs to the SUA5 family.</text>
</comment>
<evidence type="ECO:0000256" key="7">
    <source>
        <dbReference type="ARBA" id="ARBA00022695"/>
    </source>
</evidence>
<accession>T1AAV8</accession>
<dbReference type="HAMAP" id="MF_01852">
    <property type="entry name" value="TsaC"/>
    <property type="match status" value="1"/>
</dbReference>
<evidence type="ECO:0000256" key="9">
    <source>
        <dbReference type="ARBA" id="ARBA00022840"/>
    </source>
</evidence>
<dbReference type="GO" id="GO:0000049">
    <property type="term" value="F:tRNA binding"/>
    <property type="evidence" value="ECO:0007669"/>
    <property type="project" value="TreeGrafter"/>
</dbReference>
<evidence type="ECO:0000256" key="4">
    <source>
        <dbReference type="ARBA" id="ARBA00022490"/>
    </source>
</evidence>
<dbReference type="InterPro" id="IPR017945">
    <property type="entry name" value="DHBP_synth_RibB-like_a/b_dom"/>
</dbReference>
<keyword evidence="9" id="KW-0067">ATP-binding</keyword>
<proteinExistence type="inferred from homology"/>
<dbReference type="GO" id="GO:0061710">
    <property type="term" value="F:L-threonylcarbamoyladenylate synthase"/>
    <property type="evidence" value="ECO:0007669"/>
    <property type="project" value="UniProtKB-EC"/>
</dbReference>
<keyword evidence="6" id="KW-0819">tRNA processing</keyword>
<dbReference type="FunFam" id="3.90.870.10:FF:000004">
    <property type="entry name" value="Threonylcarbamoyl-AMP synthase"/>
    <property type="match status" value="1"/>
</dbReference>
<dbReference type="EC" id="2.7.7.87" evidence="3"/>
<protein>
    <recommendedName>
        <fullName evidence="3">L-threonylcarbamoyladenylate synthase</fullName>
        <ecNumber evidence="3">2.7.7.87</ecNumber>
    </recommendedName>
</protein>
<evidence type="ECO:0000256" key="2">
    <source>
        <dbReference type="ARBA" id="ARBA00007663"/>
    </source>
</evidence>
<evidence type="ECO:0000256" key="3">
    <source>
        <dbReference type="ARBA" id="ARBA00012584"/>
    </source>
</evidence>
<name>T1AAV8_9ZZZZ</name>
<keyword evidence="5" id="KW-0808">Transferase</keyword>
<evidence type="ECO:0000256" key="10">
    <source>
        <dbReference type="ARBA" id="ARBA00048366"/>
    </source>
</evidence>
<dbReference type="InterPro" id="IPR050156">
    <property type="entry name" value="TC-AMP_synthase_SUA5"/>
</dbReference>
<keyword evidence="8" id="KW-0547">Nucleotide-binding</keyword>
<dbReference type="PANTHER" id="PTHR17490:SF18">
    <property type="entry name" value="THREONYLCARBAMOYL-AMP SYNTHASE"/>
    <property type="match status" value="1"/>
</dbReference>
<dbReference type="InterPro" id="IPR023535">
    <property type="entry name" value="TC-AMP_synthase"/>
</dbReference>
<sequence>MLIIGGGVEHSSKRSTQVTEMARAIRQGGVVAYPTEGVYGLGCDPANQHAVLRILQIKERPIEKGLILIAADFMQLEPWVEALEPSLLNPVLDSWPGPVTWLLPARRDVPVWLRGAHPTLAVRVTDHPLTAALCREVGYPLVSTSANRSGQEPARSAEAVESTLGPQIDGILDGPVGSLSGPTEIRDGYTGRVIRLRPDIPS</sequence>
<evidence type="ECO:0000256" key="6">
    <source>
        <dbReference type="ARBA" id="ARBA00022694"/>
    </source>
</evidence>
<dbReference type="GO" id="GO:0002949">
    <property type="term" value="P:tRNA threonylcarbamoyladenosine modification"/>
    <property type="evidence" value="ECO:0007669"/>
    <property type="project" value="InterPro"/>
</dbReference>
<evidence type="ECO:0000313" key="12">
    <source>
        <dbReference type="EMBL" id="EQD53928.1"/>
    </source>
</evidence>
<dbReference type="GO" id="GO:0005737">
    <property type="term" value="C:cytoplasm"/>
    <property type="evidence" value="ECO:0007669"/>
    <property type="project" value="UniProtKB-SubCell"/>
</dbReference>
<evidence type="ECO:0000256" key="8">
    <source>
        <dbReference type="ARBA" id="ARBA00022741"/>
    </source>
</evidence>
<dbReference type="GO" id="GO:0003725">
    <property type="term" value="F:double-stranded RNA binding"/>
    <property type="evidence" value="ECO:0007669"/>
    <property type="project" value="InterPro"/>
</dbReference>
<dbReference type="PROSITE" id="PS51163">
    <property type="entry name" value="YRDC"/>
    <property type="match status" value="1"/>
</dbReference>
<reference evidence="12" key="1">
    <citation type="submission" date="2013-08" db="EMBL/GenBank/DDBJ databases">
        <authorList>
            <person name="Mendez C."/>
            <person name="Richter M."/>
            <person name="Ferrer M."/>
            <person name="Sanchez J."/>
        </authorList>
    </citation>
    <scope>NUCLEOTIDE SEQUENCE</scope>
</reference>
<dbReference type="AlphaFoldDB" id="T1AAV8"/>
<feature type="domain" description="YrdC-like" evidence="11">
    <location>
        <begin position="15"/>
        <end position="199"/>
    </location>
</feature>
<organism evidence="12">
    <name type="scientific">mine drainage metagenome</name>
    <dbReference type="NCBI Taxonomy" id="410659"/>
    <lineage>
        <taxon>unclassified sequences</taxon>
        <taxon>metagenomes</taxon>
        <taxon>ecological metagenomes</taxon>
    </lineage>
</organism>
<keyword evidence="4" id="KW-0963">Cytoplasm</keyword>
<dbReference type="NCBIfam" id="TIGR00057">
    <property type="entry name" value="L-threonylcarbamoyladenylate synthase"/>
    <property type="match status" value="1"/>
</dbReference>